<dbReference type="Pfam" id="PF06039">
    <property type="entry name" value="Mqo"/>
    <property type="match status" value="1"/>
</dbReference>
<dbReference type="Gene3D" id="3.30.9.10">
    <property type="entry name" value="D-Amino Acid Oxidase, subunit A, domain 2"/>
    <property type="match status" value="1"/>
</dbReference>
<evidence type="ECO:0000256" key="4">
    <source>
        <dbReference type="ARBA" id="ARBA00022532"/>
    </source>
</evidence>
<keyword evidence="6 8" id="KW-0274">FAD</keyword>
<protein>
    <recommendedName>
        <fullName evidence="8">Probable malate:quinone oxidoreductase</fullName>
        <ecNumber evidence="8">1.1.5.4</ecNumber>
    </recommendedName>
    <alternativeName>
        <fullName evidence="8">MQO</fullName>
    </alternativeName>
    <alternativeName>
        <fullName evidence="8">Malate dehydrogenase [quinone]</fullName>
    </alternativeName>
</protein>
<proteinExistence type="inferred from homology"/>
<dbReference type="Proteomes" id="UP000291758">
    <property type="component" value="Chromosome"/>
</dbReference>
<name>A0A4P6EKE5_9MICO</name>
<evidence type="ECO:0000256" key="7">
    <source>
        <dbReference type="ARBA" id="ARBA00023002"/>
    </source>
</evidence>
<comment type="pathway">
    <text evidence="3 8">Carbohydrate metabolism; tricarboxylic acid cycle; oxaloacetate from (S)-malate (quinone route): step 1/1.</text>
</comment>
<dbReference type="NCBIfam" id="TIGR01320">
    <property type="entry name" value="mal_quin_oxido"/>
    <property type="match status" value="1"/>
</dbReference>
<dbReference type="UniPathway" id="UPA00223">
    <property type="reaction ID" value="UER01008"/>
</dbReference>
<keyword evidence="5 8" id="KW-0285">Flavoprotein</keyword>
<dbReference type="AlphaFoldDB" id="A0A4P6EKE5"/>
<evidence type="ECO:0000256" key="8">
    <source>
        <dbReference type="HAMAP-Rule" id="MF_00212"/>
    </source>
</evidence>
<dbReference type="PANTHER" id="PTHR43104:SF2">
    <property type="entry name" value="L-2-HYDROXYGLUTARATE DEHYDROGENASE, MITOCHONDRIAL"/>
    <property type="match status" value="1"/>
</dbReference>
<dbReference type="RefSeq" id="WP_129203867.1">
    <property type="nucleotide sequence ID" value="NZ_CP035495.1"/>
</dbReference>
<dbReference type="NCBIfam" id="NF003611">
    <property type="entry name" value="PRK05257.3-2"/>
    <property type="match status" value="1"/>
</dbReference>
<dbReference type="OrthoDB" id="9763983at2"/>
<dbReference type="GO" id="GO:0006099">
    <property type="term" value="P:tricarboxylic acid cycle"/>
    <property type="evidence" value="ECO:0007669"/>
    <property type="project" value="UniProtKB-UniRule"/>
</dbReference>
<comment type="similarity">
    <text evidence="8">Belongs to the MQO family.</text>
</comment>
<keyword evidence="4 8" id="KW-0816">Tricarboxylic acid cycle</keyword>
<evidence type="ECO:0000256" key="6">
    <source>
        <dbReference type="ARBA" id="ARBA00022827"/>
    </source>
</evidence>
<keyword evidence="10" id="KW-1185">Reference proteome</keyword>
<dbReference type="Gene3D" id="3.50.50.60">
    <property type="entry name" value="FAD/NAD(P)-binding domain"/>
    <property type="match status" value="1"/>
</dbReference>
<organism evidence="9 10">
    <name type="scientific">Xylanimonas allomyrinae</name>
    <dbReference type="NCBI Taxonomy" id="2509459"/>
    <lineage>
        <taxon>Bacteria</taxon>
        <taxon>Bacillati</taxon>
        <taxon>Actinomycetota</taxon>
        <taxon>Actinomycetes</taxon>
        <taxon>Micrococcales</taxon>
        <taxon>Promicromonosporaceae</taxon>
        <taxon>Xylanimonas</taxon>
    </lineage>
</organism>
<dbReference type="KEGG" id="xyl:ET495_07380"/>
<dbReference type="SUPFAM" id="SSF51905">
    <property type="entry name" value="FAD/NAD(P)-binding domain"/>
    <property type="match status" value="1"/>
</dbReference>
<dbReference type="HAMAP" id="MF_00212">
    <property type="entry name" value="MQO"/>
    <property type="match status" value="1"/>
</dbReference>
<dbReference type="GO" id="GO:0008924">
    <property type="term" value="F:L-malate dehydrogenase (quinone) activity"/>
    <property type="evidence" value="ECO:0007669"/>
    <property type="project" value="UniProtKB-UniRule"/>
</dbReference>
<sequence>MAAVTPRPTDQVDVVLIGGGIMSATLGTLLQQLEPTWTIRLYERLDDVALESSNPWNNAGTGHAALCELNYTPERKDGSIDVSKAVTINEQFEVSREYWHHLLTEGALTGTDFLQHTPHMTFVRGAENVDFLRRRFEALSAHPLFKDMEFSTDRDQIARWAPLLVEGRDESEPVAATRNAAGTDVDFGALTHQLVDSLVARGAEVHLQHEVTSLRRTRDGRWRLKVKDRSWNAANRTRTVSARFVFVGAGGGALPLLQSSGIPEIRGFGGFPISGEFLRTSDPELVARHHAKVYGMADVGAPPMSVPHLDTRVVDGRQYLLFGPYAGFSPKYLKRGKYLGLVTSLRLHNLTSMLGAGLRNIDLTQYLVGELVSRPETKFRTLQAFFPQAHPKDWERITAGQRVQVIKRDKNGKGVLEFGTEVVAAADGSIAGLLGASPGASTAVSAMVELLGRCFPAKAEAWRPLLAQMMPSLDGVPADTGGLASESHADAHGLVLDAEAYGA</sequence>
<dbReference type="NCBIfam" id="NF003606">
    <property type="entry name" value="PRK05257.2-1"/>
    <property type="match status" value="1"/>
</dbReference>
<accession>A0A4P6EKE5</accession>
<comment type="catalytic activity">
    <reaction evidence="1 8">
        <text>(S)-malate + a quinone = a quinol + oxaloacetate</text>
        <dbReference type="Rhea" id="RHEA:46012"/>
        <dbReference type="ChEBI" id="CHEBI:15589"/>
        <dbReference type="ChEBI" id="CHEBI:16452"/>
        <dbReference type="ChEBI" id="CHEBI:24646"/>
        <dbReference type="ChEBI" id="CHEBI:132124"/>
        <dbReference type="EC" id="1.1.5.4"/>
    </reaction>
</comment>
<evidence type="ECO:0000256" key="3">
    <source>
        <dbReference type="ARBA" id="ARBA00005012"/>
    </source>
</evidence>
<dbReference type="InterPro" id="IPR036188">
    <property type="entry name" value="FAD/NAD-bd_sf"/>
</dbReference>
<evidence type="ECO:0000256" key="1">
    <source>
        <dbReference type="ARBA" id="ARBA00001139"/>
    </source>
</evidence>
<gene>
    <name evidence="8 9" type="primary">mqo</name>
    <name evidence="9" type="ORF">ET495_07380</name>
</gene>
<evidence type="ECO:0000256" key="5">
    <source>
        <dbReference type="ARBA" id="ARBA00022630"/>
    </source>
</evidence>
<dbReference type="GO" id="GO:0047545">
    <property type="term" value="F:(S)-2-hydroxyglutarate dehydrogenase activity"/>
    <property type="evidence" value="ECO:0007669"/>
    <property type="project" value="TreeGrafter"/>
</dbReference>
<evidence type="ECO:0000256" key="2">
    <source>
        <dbReference type="ARBA" id="ARBA00001974"/>
    </source>
</evidence>
<comment type="cofactor">
    <cofactor evidence="2 8">
        <name>FAD</name>
        <dbReference type="ChEBI" id="CHEBI:57692"/>
    </cofactor>
</comment>
<dbReference type="EMBL" id="CP035495">
    <property type="protein sequence ID" value="QAY63092.1"/>
    <property type="molecule type" value="Genomic_DNA"/>
</dbReference>
<dbReference type="NCBIfam" id="NF003605">
    <property type="entry name" value="PRK05257.1-4"/>
    <property type="match status" value="1"/>
</dbReference>
<keyword evidence="7 8" id="KW-0560">Oxidoreductase</keyword>
<evidence type="ECO:0000313" key="9">
    <source>
        <dbReference type="EMBL" id="QAY63092.1"/>
    </source>
</evidence>
<dbReference type="EC" id="1.1.5.4" evidence="8"/>
<evidence type="ECO:0000313" key="10">
    <source>
        <dbReference type="Proteomes" id="UP000291758"/>
    </source>
</evidence>
<reference evidence="9 10" key="1">
    <citation type="submission" date="2019-01" db="EMBL/GenBank/DDBJ databases">
        <title>Genome sequencing of strain 2JSPR-7.</title>
        <authorList>
            <person name="Heo J."/>
            <person name="Kim S.-J."/>
            <person name="Kim J.-S."/>
            <person name="Hong S.-B."/>
            <person name="Kwon S.-W."/>
        </authorList>
    </citation>
    <scope>NUCLEOTIDE SEQUENCE [LARGE SCALE GENOMIC DNA]</scope>
    <source>
        <strain evidence="9 10">2JSPR-7</strain>
    </source>
</reference>
<dbReference type="InterPro" id="IPR006231">
    <property type="entry name" value="MQO"/>
</dbReference>
<dbReference type="NCBIfam" id="NF009875">
    <property type="entry name" value="PRK13339.1"/>
    <property type="match status" value="1"/>
</dbReference>
<dbReference type="PANTHER" id="PTHR43104">
    <property type="entry name" value="L-2-HYDROXYGLUTARATE DEHYDROGENASE, MITOCHONDRIAL"/>
    <property type="match status" value="1"/>
</dbReference>